<dbReference type="Pfam" id="PF03802">
    <property type="entry name" value="CitX"/>
    <property type="match status" value="1"/>
</dbReference>
<evidence type="ECO:0000256" key="1">
    <source>
        <dbReference type="ARBA" id="ARBA00012524"/>
    </source>
</evidence>
<evidence type="ECO:0000313" key="6">
    <source>
        <dbReference type="Proteomes" id="UP001625389"/>
    </source>
</evidence>
<proteinExistence type="predicted"/>
<dbReference type="EMBL" id="JBGQPK010000014">
    <property type="protein sequence ID" value="MFL2028997.1"/>
    <property type="molecule type" value="Genomic_DNA"/>
</dbReference>
<dbReference type="NCBIfam" id="TIGR03124">
    <property type="entry name" value="citrate_citX"/>
    <property type="match status" value="1"/>
</dbReference>
<dbReference type="GO" id="GO:0016829">
    <property type="term" value="F:lyase activity"/>
    <property type="evidence" value="ECO:0007669"/>
    <property type="project" value="UniProtKB-KW"/>
</dbReference>
<name>A0ABW8UAU3_9LACO</name>
<dbReference type="RefSeq" id="WP_125550165.1">
    <property type="nucleotide sequence ID" value="NZ_JBGQPK010000014.1"/>
</dbReference>
<reference evidence="5 6" key="1">
    <citation type="submission" date="2024-08" db="EMBL/GenBank/DDBJ databases">
        <authorList>
            <person name="Arias E."/>
        </authorList>
    </citation>
    <scope>NUCLEOTIDE SEQUENCE [LARGE SCALE GENOMIC DNA]</scope>
    <source>
        <strain evidence="5 6">FAM 25317</strain>
    </source>
</reference>
<gene>
    <name evidence="5" type="primary">citX</name>
    <name evidence="5" type="ORF">ACEN34_05130</name>
</gene>
<dbReference type="EC" id="2.7.7.61" evidence="1"/>
<accession>A0ABW8UAU3</accession>
<keyword evidence="2 5" id="KW-0808">Transferase</keyword>
<keyword evidence="5" id="KW-0456">Lyase</keyword>
<dbReference type="GO" id="GO:0050519">
    <property type="term" value="F:holo-citrate lyase synthase activity"/>
    <property type="evidence" value="ECO:0007669"/>
    <property type="project" value="UniProtKB-EC"/>
</dbReference>
<dbReference type="InterPro" id="IPR005551">
    <property type="entry name" value="CitX"/>
</dbReference>
<keyword evidence="6" id="KW-1185">Reference proteome</keyword>
<evidence type="ECO:0000313" key="5">
    <source>
        <dbReference type="EMBL" id="MFL2028997.1"/>
    </source>
</evidence>
<comment type="caution">
    <text evidence="5">The sequence shown here is derived from an EMBL/GenBank/DDBJ whole genome shotgun (WGS) entry which is preliminary data.</text>
</comment>
<protein>
    <recommendedName>
        <fullName evidence="1">citrate lyase holo-[acyl-carrier protein] synthase</fullName>
        <ecNumber evidence="1">2.7.7.61</ecNumber>
    </recommendedName>
</protein>
<organism evidence="5 6">
    <name type="scientific">Loigolactobacillus zhaoyuanensis</name>
    <dbReference type="NCBI Taxonomy" id="2486017"/>
    <lineage>
        <taxon>Bacteria</taxon>
        <taxon>Bacillati</taxon>
        <taxon>Bacillota</taxon>
        <taxon>Bacilli</taxon>
        <taxon>Lactobacillales</taxon>
        <taxon>Lactobacillaceae</taxon>
        <taxon>Loigolactobacillus</taxon>
    </lineage>
</organism>
<evidence type="ECO:0000256" key="2">
    <source>
        <dbReference type="ARBA" id="ARBA00022679"/>
    </source>
</evidence>
<evidence type="ECO:0000256" key="4">
    <source>
        <dbReference type="ARBA" id="ARBA00048574"/>
    </source>
</evidence>
<sequence>MKNIFEQGKLQSLQDVMDNRDDRNDLQNELVAKYPQQTLVAIKLNIPGPIKNNADLSRLFSIGYNEFKHYLVQTGFTISAEINWNRATGCETFLVIEQAALALKKAAIQFEDGRQLGRLFDIDVMDQTLGHLSRRNFDLPVRTCLICSRPAKACARSRRHSVAILQQKISEIYATLPPAGEQ</sequence>
<comment type="catalytic activity">
    <reaction evidence="4">
        <text>apo-[citrate lyase ACP] + 2'-(5''-triphospho-alpha-D-ribosyl)-3'-dephospho-CoA = holo-[citrate lyase ACP] + diphosphate</text>
        <dbReference type="Rhea" id="RHEA:16333"/>
        <dbReference type="Rhea" id="RHEA-COMP:10157"/>
        <dbReference type="Rhea" id="RHEA-COMP:10158"/>
        <dbReference type="ChEBI" id="CHEBI:29999"/>
        <dbReference type="ChEBI" id="CHEBI:33019"/>
        <dbReference type="ChEBI" id="CHEBI:61378"/>
        <dbReference type="ChEBI" id="CHEBI:82683"/>
        <dbReference type="EC" id="2.7.7.61"/>
    </reaction>
</comment>
<evidence type="ECO:0000256" key="3">
    <source>
        <dbReference type="ARBA" id="ARBA00022695"/>
    </source>
</evidence>
<keyword evidence="3 5" id="KW-0548">Nucleotidyltransferase</keyword>
<dbReference type="Proteomes" id="UP001625389">
    <property type="component" value="Unassembled WGS sequence"/>
</dbReference>